<dbReference type="EMBL" id="CP000747">
    <property type="protein sequence ID" value="ACG78539.1"/>
    <property type="molecule type" value="Genomic_DNA"/>
</dbReference>
<dbReference type="KEGG" id="pzu:PHZ_c2128"/>
<name>B4REL3_PHEZH</name>
<dbReference type="eggNOG" id="COG4185">
    <property type="taxonomic scope" value="Bacteria"/>
</dbReference>
<dbReference type="STRING" id="450851.PHZ_c2128"/>
<dbReference type="Gene3D" id="3.40.50.300">
    <property type="entry name" value="P-loop containing nucleotide triphosphate hydrolases"/>
    <property type="match status" value="1"/>
</dbReference>
<evidence type="ECO:0000313" key="2">
    <source>
        <dbReference type="Proteomes" id="UP000001868"/>
    </source>
</evidence>
<evidence type="ECO:0000313" key="1">
    <source>
        <dbReference type="EMBL" id="ACG78539.1"/>
    </source>
</evidence>
<dbReference type="SUPFAM" id="SSF52540">
    <property type="entry name" value="P-loop containing nucleoside triphosphate hydrolases"/>
    <property type="match status" value="1"/>
</dbReference>
<dbReference type="PANTHER" id="PTHR39206">
    <property type="entry name" value="SLL8004 PROTEIN"/>
    <property type="match status" value="1"/>
</dbReference>
<dbReference type="InterPro" id="IPR027417">
    <property type="entry name" value="P-loop_NTPase"/>
</dbReference>
<dbReference type="Proteomes" id="UP000001868">
    <property type="component" value="Chromosome"/>
</dbReference>
<dbReference type="AlphaFoldDB" id="B4REL3"/>
<reference evidence="1 2" key="1">
    <citation type="journal article" date="2008" name="BMC Genomics">
        <title>Complete genome of Phenylobacterium zucineum - a novel facultative intracellular bacterium isolated from human erythroleukemia cell line K562.</title>
        <authorList>
            <person name="Luo Y."/>
            <person name="Xu X."/>
            <person name="Ding Z."/>
            <person name="Liu Z."/>
            <person name="Zhang B."/>
            <person name="Yan Z."/>
            <person name="Sun J."/>
            <person name="Hu S."/>
            <person name="Hu X."/>
        </authorList>
    </citation>
    <scope>NUCLEOTIDE SEQUENCE [LARGE SCALE GENOMIC DNA]</scope>
    <source>
        <strain evidence="1 2">HLK1</strain>
    </source>
</reference>
<sequence length="208" mass="22255">MAAPLFHVIAGPNGAGKTTFYEQWLRIRSAAEFVNPDLLARAALGRWSRTREDAQLGQDLAQARRQALMAAGESLVTESTFSHPSKLELLAEAKRAGYRVAVYHLSVSDADFAVERVAVRTALGGHPVPEANIRGRYARNGPLIRLAVLAADFGLVFDNSVDGQPPRQLATFASGVATRAAADLPGWAEALYGDDVEAVRLPAAPGRP</sequence>
<gene>
    <name evidence="1" type="ordered locus">PHZ_c2128</name>
</gene>
<evidence type="ECO:0008006" key="3">
    <source>
        <dbReference type="Google" id="ProtNLM"/>
    </source>
</evidence>
<dbReference type="PANTHER" id="PTHR39206:SF1">
    <property type="entry name" value="SLL8004 PROTEIN"/>
    <property type="match status" value="1"/>
</dbReference>
<proteinExistence type="predicted"/>
<keyword evidence="2" id="KW-1185">Reference proteome</keyword>
<dbReference type="HOGENOM" id="CLU_094497_1_0_5"/>
<protein>
    <recommendedName>
        <fullName evidence="3">UDP-N-acetylglucosamine kinase</fullName>
    </recommendedName>
</protein>
<organism evidence="1 2">
    <name type="scientific">Phenylobacterium zucineum (strain HLK1)</name>
    <dbReference type="NCBI Taxonomy" id="450851"/>
    <lineage>
        <taxon>Bacteria</taxon>
        <taxon>Pseudomonadati</taxon>
        <taxon>Pseudomonadota</taxon>
        <taxon>Alphaproteobacteria</taxon>
        <taxon>Caulobacterales</taxon>
        <taxon>Caulobacteraceae</taxon>
        <taxon>Phenylobacterium</taxon>
    </lineage>
</organism>
<dbReference type="RefSeq" id="WP_012522681.1">
    <property type="nucleotide sequence ID" value="NC_011144.1"/>
</dbReference>
<dbReference type="Pfam" id="PF13671">
    <property type="entry name" value="AAA_33"/>
    <property type="match status" value="1"/>
</dbReference>
<dbReference type="OrthoDB" id="9791543at2"/>
<accession>B4REL3</accession>